<dbReference type="Proteomes" id="UP000501443">
    <property type="component" value="Chromosome 2"/>
</dbReference>
<evidence type="ECO:0000313" key="7">
    <source>
        <dbReference type="Proteomes" id="UP001150001"/>
    </source>
</evidence>
<sequence length="155" mass="17531">MFKRLLCVAAVLVMAGCSSPKFDGKPLEETNQSKQLTIVEDNATRDIFLASMLNWCDINGYTCKVVVDGTTPKEDELTLDYVSRWSWDFKTFIADARITAYQEGQRVGYVTFKAPNQLTFDKYGSDEERIKAMMDVLFKITSAKEATRKADNGEI</sequence>
<evidence type="ECO:0000313" key="5">
    <source>
        <dbReference type="Proteomes" id="UP000094761"/>
    </source>
</evidence>
<keyword evidence="1" id="KW-0732">Signal</keyword>
<feature type="signal peptide" evidence="1">
    <location>
        <begin position="1"/>
        <end position="23"/>
    </location>
</feature>
<dbReference type="PROSITE" id="PS51257">
    <property type="entry name" value="PROKAR_LIPOPROTEIN"/>
    <property type="match status" value="1"/>
</dbReference>
<keyword evidence="2" id="KW-0449">Lipoprotein</keyword>
<dbReference type="AlphaFoldDB" id="A0A178J822"/>
<gene>
    <name evidence="3" type="ORF">AZ468_19685</name>
    <name evidence="4" type="ORF">HOO69_24295</name>
    <name evidence="2" type="ORF">OPW20_04855</name>
</gene>
<feature type="chain" id="PRO_5044550492" evidence="1">
    <location>
        <begin position="24"/>
        <end position="155"/>
    </location>
</feature>
<reference evidence="3 5" key="1">
    <citation type="submission" date="2016-03" db="EMBL/GenBank/DDBJ databases">
        <title>Draft genome sequence of the Vibrio tubiashii subs. europaeus.</title>
        <authorList>
            <person name="Spinard E."/>
            <person name="Dubert J."/>
            <person name="Nelson D.R."/>
            <person name="Barja J.L."/>
        </authorList>
    </citation>
    <scope>NUCLEOTIDE SEQUENCE [LARGE SCALE GENOMIC DNA]</scope>
    <source>
        <strain evidence="5">PP-638</strain>
        <strain evidence="3">PP2-638</strain>
    </source>
</reference>
<dbReference type="Proteomes" id="UP001150001">
    <property type="component" value="Unassembled WGS sequence"/>
</dbReference>
<dbReference type="OrthoDB" id="1436842at2"/>
<dbReference type="RefSeq" id="WP_069668935.1">
    <property type="nucleotide sequence ID" value="NZ_CP053543.1"/>
</dbReference>
<reference evidence="4 6" key="2">
    <citation type="submission" date="2020-05" db="EMBL/GenBank/DDBJ databases">
        <title>First description outside Europe of the emergent pathogen for shellfish aquaculture Vibrio europaeus.</title>
        <authorList>
            <person name="Dubert J."/>
            <person name="Rojas R."/>
        </authorList>
    </citation>
    <scope>NUCLEOTIDE SEQUENCE [LARGE SCALE GENOMIC DNA]</scope>
    <source>
        <strain evidence="4 6">NPI-1</strain>
    </source>
</reference>
<organism evidence="3 5">
    <name type="scientific">Vibrio europaeus</name>
    <dbReference type="NCBI Taxonomy" id="300876"/>
    <lineage>
        <taxon>Bacteria</taxon>
        <taxon>Pseudomonadati</taxon>
        <taxon>Pseudomonadota</taxon>
        <taxon>Gammaproteobacteria</taxon>
        <taxon>Vibrionales</taxon>
        <taxon>Vibrionaceae</taxon>
        <taxon>Vibrio</taxon>
        <taxon>Vibrio oreintalis group</taxon>
    </lineage>
</organism>
<reference evidence="2" key="3">
    <citation type="submission" date="2022-11" db="EMBL/GenBank/DDBJ databases">
        <title>Role of the vibriolysin VemA secreted by the emergent pathogen Vibrio europaeus in the colonization of Manila clam mucus.</title>
        <authorList>
            <person name="Martinez C."/>
            <person name="Rodriguez S."/>
            <person name="Vences A."/>
            <person name="Barja J.L."/>
            <person name="Toranzo A.E."/>
            <person name="Dubert J."/>
        </authorList>
    </citation>
    <scope>NUCLEOTIDE SEQUENCE</scope>
    <source>
        <strain evidence="2">3454</strain>
    </source>
</reference>
<protein>
    <submittedName>
        <fullName evidence="2">Sbal_3080 family lipoprotein</fullName>
    </submittedName>
</protein>
<evidence type="ECO:0000313" key="6">
    <source>
        <dbReference type="Proteomes" id="UP000501443"/>
    </source>
</evidence>
<dbReference type="EMBL" id="JAPFIT010000010">
    <property type="protein sequence ID" value="MDC5739381.1"/>
    <property type="molecule type" value="Genomic_DNA"/>
</dbReference>
<evidence type="ECO:0000313" key="2">
    <source>
        <dbReference type="EMBL" id="MDC5739381.1"/>
    </source>
</evidence>
<dbReference type="Proteomes" id="UP000094761">
    <property type="component" value="Unassembled WGS sequence"/>
</dbReference>
<evidence type="ECO:0000313" key="3">
    <source>
        <dbReference type="EMBL" id="OAM97759.1"/>
    </source>
</evidence>
<accession>A0A178J822</accession>
<evidence type="ECO:0000313" key="4">
    <source>
        <dbReference type="EMBL" id="QJY39636.1"/>
    </source>
</evidence>
<evidence type="ECO:0000256" key="1">
    <source>
        <dbReference type="SAM" id="SignalP"/>
    </source>
</evidence>
<dbReference type="EMBL" id="LUAX01000007">
    <property type="protein sequence ID" value="OAM97759.1"/>
    <property type="molecule type" value="Genomic_DNA"/>
</dbReference>
<proteinExistence type="predicted"/>
<dbReference type="EMBL" id="CP053543">
    <property type="protein sequence ID" value="QJY39636.1"/>
    <property type="molecule type" value="Genomic_DNA"/>
</dbReference>
<name>A0A178J822_9VIBR</name>
<dbReference type="GeneID" id="78077948"/>
<dbReference type="NCBIfam" id="NF040519">
    <property type="entry name" value="Sbal_3080_fam"/>
    <property type="match status" value="1"/>
</dbReference>
<keyword evidence="7" id="KW-1185">Reference proteome</keyword>